<keyword evidence="11" id="KW-0808">Transferase</keyword>
<dbReference type="PROSITE" id="PS00109">
    <property type="entry name" value="PROTEIN_KINASE_TYR"/>
    <property type="match status" value="1"/>
</dbReference>
<evidence type="ECO:0000256" key="3">
    <source>
        <dbReference type="ARBA" id="ARBA00022729"/>
    </source>
</evidence>
<dbReference type="Pfam" id="PF07714">
    <property type="entry name" value="PK_Tyr_Ser-Thr"/>
    <property type="match status" value="1"/>
</dbReference>
<dbReference type="Gene3D" id="3.30.200.20">
    <property type="entry name" value="Phosphorylase Kinase, domain 1"/>
    <property type="match status" value="1"/>
</dbReference>
<evidence type="ECO:0000256" key="2">
    <source>
        <dbReference type="ARBA" id="ARBA00022692"/>
    </source>
</evidence>
<dbReference type="InterPro" id="IPR000719">
    <property type="entry name" value="Prot_kinase_dom"/>
</dbReference>
<dbReference type="InterPro" id="IPR001245">
    <property type="entry name" value="Ser-Thr/Tyr_kinase_cat_dom"/>
</dbReference>
<keyword evidence="2 9" id="KW-0812">Transmembrane</keyword>
<dbReference type="GO" id="GO:0007155">
    <property type="term" value="P:cell adhesion"/>
    <property type="evidence" value="ECO:0007669"/>
    <property type="project" value="UniProtKB-KW"/>
</dbReference>
<name>A0A8S9ZLK2_9BILA</name>
<dbReference type="PANTHER" id="PTHR24416">
    <property type="entry name" value="TYROSINE-PROTEIN KINASE RECEPTOR"/>
    <property type="match status" value="1"/>
</dbReference>
<dbReference type="EMBL" id="JABEBT010000060">
    <property type="protein sequence ID" value="KAF7634284.1"/>
    <property type="molecule type" value="Genomic_DNA"/>
</dbReference>
<feature type="transmembrane region" description="Helical" evidence="9">
    <location>
        <begin position="245"/>
        <end position="270"/>
    </location>
</feature>
<dbReference type="InterPro" id="IPR020635">
    <property type="entry name" value="Tyr_kinase_cat_dom"/>
</dbReference>
<dbReference type="GO" id="GO:0007169">
    <property type="term" value="P:cell surface receptor protein tyrosine kinase signaling pathway"/>
    <property type="evidence" value="ECO:0007669"/>
    <property type="project" value="TreeGrafter"/>
</dbReference>
<evidence type="ECO:0000256" key="5">
    <source>
        <dbReference type="ARBA" id="ARBA00022989"/>
    </source>
</evidence>
<comment type="subcellular location">
    <subcellularLocation>
        <location evidence="1">Cell membrane</location>
        <topology evidence="1">Single-pass membrane protein</topology>
    </subcellularLocation>
</comment>
<keyword evidence="8" id="KW-0325">Glycoprotein</keyword>
<keyword evidence="4" id="KW-0130">Cell adhesion</keyword>
<evidence type="ECO:0000256" key="7">
    <source>
        <dbReference type="ARBA" id="ARBA00023170"/>
    </source>
</evidence>
<evidence type="ECO:0000256" key="1">
    <source>
        <dbReference type="ARBA" id="ARBA00004162"/>
    </source>
</evidence>
<dbReference type="Proteomes" id="UP000605970">
    <property type="component" value="Unassembled WGS sequence"/>
</dbReference>
<evidence type="ECO:0000313" key="11">
    <source>
        <dbReference type="EMBL" id="KAF7634284.1"/>
    </source>
</evidence>
<keyword evidence="6 9" id="KW-0472">Membrane</keyword>
<accession>A0A8S9ZLK2</accession>
<dbReference type="PROSITE" id="PS50011">
    <property type="entry name" value="PROTEIN_KINASE_DOM"/>
    <property type="match status" value="1"/>
</dbReference>
<protein>
    <submittedName>
        <fullName evidence="11">Protein kinase domain-containing protein</fullName>
    </submittedName>
</protein>
<dbReference type="GO" id="GO:0043235">
    <property type="term" value="C:receptor complex"/>
    <property type="evidence" value="ECO:0007669"/>
    <property type="project" value="TreeGrafter"/>
</dbReference>
<evidence type="ECO:0000256" key="6">
    <source>
        <dbReference type="ARBA" id="ARBA00023136"/>
    </source>
</evidence>
<keyword evidence="3" id="KW-0732">Signal</keyword>
<evidence type="ECO:0000313" key="12">
    <source>
        <dbReference type="Proteomes" id="UP000605970"/>
    </source>
</evidence>
<organism evidence="11 12">
    <name type="scientific">Meloidogyne graminicola</name>
    <dbReference type="NCBI Taxonomy" id="189291"/>
    <lineage>
        <taxon>Eukaryota</taxon>
        <taxon>Metazoa</taxon>
        <taxon>Ecdysozoa</taxon>
        <taxon>Nematoda</taxon>
        <taxon>Chromadorea</taxon>
        <taxon>Rhabditida</taxon>
        <taxon>Tylenchina</taxon>
        <taxon>Tylenchomorpha</taxon>
        <taxon>Tylenchoidea</taxon>
        <taxon>Meloidogynidae</taxon>
        <taxon>Meloidogyninae</taxon>
        <taxon>Meloidogyne</taxon>
    </lineage>
</organism>
<dbReference type="SUPFAM" id="SSF56112">
    <property type="entry name" value="Protein kinase-like (PK-like)"/>
    <property type="match status" value="1"/>
</dbReference>
<dbReference type="InterPro" id="IPR050122">
    <property type="entry name" value="RTK"/>
</dbReference>
<dbReference type="GO" id="GO:0051897">
    <property type="term" value="P:positive regulation of phosphatidylinositol 3-kinase/protein kinase B signal transduction"/>
    <property type="evidence" value="ECO:0007669"/>
    <property type="project" value="TreeGrafter"/>
</dbReference>
<dbReference type="OrthoDB" id="3256376at2759"/>
<keyword evidence="7" id="KW-0675">Receptor</keyword>
<keyword evidence="12" id="KW-1185">Reference proteome</keyword>
<keyword evidence="11" id="KW-0418">Kinase</keyword>
<keyword evidence="5 9" id="KW-1133">Transmembrane helix</keyword>
<evidence type="ECO:0000259" key="10">
    <source>
        <dbReference type="PROSITE" id="PS50011"/>
    </source>
</evidence>
<dbReference type="InterPro" id="IPR008266">
    <property type="entry name" value="Tyr_kinase_AS"/>
</dbReference>
<evidence type="ECO:0000256" key="4">
    <source>
        <dbReference type="ARBA" id="ARBA00022889"/>
    </source>
</evidence>
<proteinExistence type="predicted"/>
<dbReference type="AlphaFoldDB" id="A0A8S9ZLK2"/>
<feature type="domain" description="Protein kinase" evidence="10">
    <location>
        <begin position="330"/>
        <end position="618"/>
    </location>
</feature>
<evidence type="ECO:0000256" key="9">
    <source>
        <dbReference type="SAM" id="Phobius"/>
    </source>
</evidence>
<reference evidence="11" key="1">
    <citation type="journal article" date="2020" name="Ecol. Evol.">
        <title>Genome structure and content of the rice root-knot nematode (Meloidogyne graminicola).</title>
        <authorList>
            <person name="Phan N.T."/>
            <person name="Danchin E.G.J."/>
            <person name="Klopp C."/>
            <person name="Perfus-Barbeoch L."/>
            <person name="Kozlowski D.K."/>
            <person name="Koutsovoulos G.D."/>
            <person name="Lopez-Roques C."/>
            <person name="Bouchez O."/>
            <person name="Zahm M."/>
            <person name="Besnard G."/>
            <person name="Bellafiore S."/>
        </authorList>
    </citation>
    <scope>NUCLEOTIDE SEQUENCE</scope>
    <source>
        <strain evidence="11">VN-18</strain>
    </source>
</reference>
<dbReference type="GO" id="GO:0005524">
    <property type="term" value="F:ATP binding"/>
    <property type="evidence" value="ECO:0007669"/>
    <property type="project" value="InterPro"/>
</dbReference>
<dbReference type="InterPro" id="IPR011009">
    <property type="entry name" value="Kinase-like_dom_sf"/>
</dbReference>
<dbReference type="GO" id="GO:0010976">
    <property type="term" value="P:positive regulation of neuron projection development"/>
    <property type="evidence" value="ECO:0007669"/>
    <property type="project" value="TreeGrafter"/>
</dbReference>
<dbReference type="GO" id="GO:0005886">
    <property type="term" value="C:plasma membrane"/>
    <property type="evidence" value="ECO:0007669"/>
    <property type="project" value="UniProtKB-SubCell"/>
</dbReference>
<dbReference type="PANTHER" id="PTHR24416:SF349">
    <property type="entry name" value="TYROSINE-PROTEIN KINASE RYK"/>
    <property type="match status" value="1"/>
</dbReference>
<dbReference type="PRINTS" id="PR00109">
    <property type="entry name" value="TYRKINASE"/>
</dbReference>
<gene>
    <name evidence="11" type="ORF">Mgra_00006249</name>
</gene>
<dbReference type="GO" id="GO:0004714">
    <property type="term" value="F:transmembrane receptor protein tyrosine kinase activity"/>
    <property type="evidence" value="ECO:0007669"/>
    <property type="project" value="TreeGrafter"/>
</dbReference>
<dbReference type="Gene3D" id="1.10.510.10">
    <property type="entry name" value="Transferase(Phosphotransferase) domain 1"/>
    <property type="match status" value="1"/>
</dbReference>
<dbReference type="CDD" id="cd00192">
    <property type="entry name" value="PTKc"/>
    <property type="match status" value="1"/>
</dbReference>
<comment type="caution">
    <text evidence="11">The sequence shown here is derived from an EMBL/GenBank/DDBJ whole genome shotgun (WGS) entry which is preliminary data.</text>
</comment>
<sequence>MDGILRDQLELKCFFKSNNQNISSLINLNKIFIWPFNGKEIEKENNLKTKIIYLQKENSVILKINSLNIFHLGPVICRCLHCLIPGIFDFKELRFPVPLNIYIYENEIKGEKKIILRGYPIGPLIYLKIIRKEDNKTNLIEFNENIKENESNNIYLLFNNSLIIKQENDHSSYFIRYFTISIHECTECKHSQKGGIYDLNFCILNNNNNCKLINNLNIIPPKHLISNNNNNNIKNNFKQNTSLSILNIFLSIPPILIIISILTICGRIIWKFKQRIKIREKLKRRTRRGSRNTQRTEETSIPLDTMSRTLSLSNYIQNQLNLPLIPEEELQLNECIGKGAFAEVYIGIWKKLKENIEENQQKINENKVAIKMLINIKIDEEMEREAALLANLEHPNVLKMFGVSQWRGQVALILELMNLGDLRNYLYNRKPCCTSYTQFPPPLLHNELINICIQKVFIIFFIQQIVHRDLAARNCLVSGESDMRCSSASFRPSINVKIGDFGMSRRLYTSSDYYKMQDKRNALPVRWMAPECLSNGKFTSQSDIWSLGILLFEIFSFGLKPFTPLEDNEVIIAVLSGMRPKVPDKCKPELADLMKECWHRNPQKRISVLEVLQRLKNFQNEETENKKENNGILIN</sequence>
<evidence type="ECO:0000256" key="8">
    <source>
        <dbReference type="ARBA" id="ARBA00023180"/>
    </source>
</evidence>
<dbReference type="SMART" id="SM00219">
    <property type="entry name" value="TyrKc"/>
    <property type="match status" value="1"/>
</dbReference>